<keyword evidence="1" id="KW-1133">Transmembrane helix</keyword>
<dbReference type="AlphaFoldDB" id="A0A1W1XAA7"/>
<keyword evidence="1" id="KW-0812">Transmembrane</keyword>
<reference evidence="2 3" key="1">
    <citation type="submission" date="2017-04" db="EMBL/GenBank/DDBJ databases">
        <authorList>
            <person name="Afonso C.L."/>
            <person name="Miller P.J."/>
            <person name="Scott M.A."/>
            <person name="Spackman E."/>
            <person name="Goraichik I."/>
            <person name="Dimitrov K.M."/>
            <person name="Suarez D.L."/>
            <person name="Swayne D.E."/>
        </authorList>
    </citation>
    <scope>NUCLEOTIDE SEQUENCE [LARGE SCALE GENOMIC DNA]</scope>
    <source>
        <strain evidence="2 3">DSM 23236</strain>
    </source>
</reference>
<feature type="transmembrane region" description="Helical" evidence="1">
    <location>
        <begin position="6"/>
        <end position="26"/>
    </location>
</feature>
<evidence type="ECO:0000313" key="3">
    <source>
        <dbReference type="Proteomes" id="UP000192761"/>
    </source>
</evidence>
<name>A0A1W1XAA7_9NEIS</name>
<dbReference type="Proteomes" id="UP000192761">
    <property type="component" value="Unassembled WGS sequence"/>
</dbReference>
<keyword evidence="1" id="KW-0472">Membrane</keyword>
<dbReference type="RefSeq" id="WP_139798665.1">
    <property type="nucleotide sequence ID" value="NZ_FWXD01000005.1"/>
</dbReference>
<protein>
    <submittedName>
        <fullName evidence="2">Uncharacterized protein</fullName>
    </submittedName>
</protein>
<sequence>MNEKLRFMQICLILFTALVVVFRLLMARSAPDLISRGLAWSFHGMMLGCLGGFWAIFLMQIELGATIVLIGCLLVVAGFLKVWLAKKNN</sequence>
<feature type="transmembrane region" description="Helical" evidence="1">
    <location>
        <begin position="63"/>
        <end position="84"/>
    </location>
</feature>
<dbReference type="EMBL" id="FWXD01000005">
    <property type="protein sequence ID" value="SMC20760.1"/>
    <property type="molecule type" value="Genomic_DNA"/>
</dbReference>
<keyword evidence="3" id="KW-1185">Reference proteome</keyword>
<evidence type="ECO:0000256" key="1">
    <source>
        <dbReference type="SAM" id="Phobius"/>
    </source>
</evidence>
<proteinExistence type="predicted"/>
<organism evidence="2 3">
    <name type="scientific">Andreprevotia lacus DSM 23236</name>
    <dbReference type="NCBI Taxonomy" id="1121001"/>
    <lineage>
        <taxon>Bacteria</taxon>
        <taxon>Pseudomonadati</taxon>
        <taxon>Pseudomonadota</taxon>
        <taxon>Betaproteobacteria</taxon>
        <taxon>Neisseriales</taxon>
        <taxon>Chitinibacteraceae</taxon>
        <taxon>Andreprevotia</taxon>
    </lineage>
</organism>
<feature type="transmembrane region" description="Helical" evidence="1">
    <location>
        <begin position="38"/>
        <end position="57"/>
    </location>
</feature>
<gene>
    <name evidence="2" type="ORF">SAMN02745857_01040</name>
</gene>
<evidence type="ECO:0000313" key="2">
    <source>
        <dbReference type="EMBL" id="SMC20760.1"/>
    </source>
</evidence>
<accession>A0A1W1XAA7</accession>